<feature type="transmembrane region" description="Helical" evidence="12">
    <location>
        <begin position="545"/>
        <end position="566"/>
    </location>
</feature>
<comment type="similarity">
    <text evidence="2">Belongs to the glycosyltransferase 48 family.</text>
</comment>
<dbReference type="SMART" id="SM01205">
    <property type="entry name" value="FKS1_dom1"/>
    <property type="match status" value="1"/>
</dbReference>
<dbReference type="EMBL" id="BDGI01000089">
    <property type="protein sequence ID" value="GAV28848.1"/>
    <property type="molecule type" value="Genomic_DNA"/>
</dbReference>
<accession>A0A1Q2YH46</accession>
<dbReference type="Proteomes" id="UP000186136">
    <property type="component" value="Unassembled WGS sequence"/>
</dbReference>
<evidence type="ECO:0000256" key="3">
    <source>
        <dbReference type="ARBA" id="ARBA00012589"/>
    </source>
</evidence>
<evidence type="ECO:0000259" key="13">
    <source>
        <dbReference type="SMART" id="SM01205"/>
    </source>
</evidence>
<keyword evidence="4" id="KW-0328">Glycosyltransferase</keyword>
<dbReference type="GO" id="GO:0051278">
    <property type="term" value="P:fungal-type cell wall polysaccharide biosynthetic process"/>
    <property type="evidence" value="ECO:0007669"/>
    <property type="project" value="TreeGrafter"/>
</dbReference>
<feature type="transmembrane region" description="Helical" evidence="12">
    <location>
        <begin position="1407"/>
        <end position="1424"/>
    </location>
</feature>
<feature type="transmembrane region" description="Helical" evidence="12">
    <location>
        <begin position="1293"/>
        <end position="1313"/>
    </location>
</feature>
<feature type="transmembrane region" description="Helical" evidence="12">
    <location>
        <begin position="1530"/>
        <end position="1555"/>
    </location>
</feature>
<name>A0A1Q2YH46_9ASCO</name>
<dbReference type="GO" id="GO:0005886">
    <property type="term" value="C:plasma membrane"/>
    <property type="evidence" value="ECO:0007669"/>
    <property type="project" value="TreeGrafter"/>
</dbReference>
<dbReference type="EC" id="2.4.1.34" evidence="3"/>
<proteinExistence type="inferred from homology"/>
<feature type="transmembrane region" description="Helical" evidence="12">
    <location>
        <begin position="1325"/>
        <end position="1345"/>
    </location>
</feature>
<evidence type="ECO:0000256" key="9">
    <source>
        <dbReference type="ARBA" id="ARBA00031935"/>
    </source>
</evidence>
<evidence type="ECO:0000313" key="15">
    <source>
        <dbReference type="Proteomes" id="UP000186136"/>
    </source>
</evidence>
<feature type="transmembrane region" description="Helical" evidence="12">
    <location>
        <begin position="1379"/>
        <end position="1400"/>
    </location>
</feature>
<keyword evidence="8 12" id="KW-0472">Membrane</keyword>
<feature type="transmembrane region" description="Helical" evidence="12">
    <location>
        <begin position="1496"/>
        <end position="1518"/>
    </location>
</feature>
<evidence type="ECO:0000256" key="11">
    <source>
        <dbReference type="SAM" id="MobiDB-lite"/>
    </source>
</evidence>
<dbReference type="InterPro" id="IPR056261">
    <property type="entry name" value="FKS1-like_dom2"/>
</dbReference>
<evidence type="ECO:0000313" key="14">
    <source>
        <dbReference type="EMBL" id="GAV28848.1"/>
    </source>
</evidence>
<evidence type="ECO:0000256" key="12">
    <source>
        <dbReference type="SAM" id="Phobius"/>
    </source>
</evidence>
<evidence type="ECO:0000256" key="8">
    <source>
        <dbReference type="ARBA" id="ARBA00023136"/>
    </source>
</evidence>
<dbReference type="Pfam" id="PF02364">
    <property type="entry name" value="Glucan_synthase"/>
    <property type="match status" value="1"/>
</dbReference>
<evidence type="ECO:0000256" key="7">
    <source>
        <dbReference type="ARBA" id="ARBA00022989"/>
    </source>
</evidence>
<feature type="domain" description="1,3-beta-glucan synthase component FKS1-like" evidence="13">
    <location>
        <begin position="224"/>
        <end position="336"/>
    </location>
</feature>
<dbReference type="PANTHER" id="PTHR12741">
    <property type="entry name" value="LYST-INTERACTING PROTEIN LIP5 DOPAMINE RESPONSIVE PROTEIN DRG-1"/>
    <property type="match status" value="1"/>
</dbReference>
<dbReference type="GO" id="GO:0006075">
    <property type="term" value="P:(1-&gt;3)-beta-D-glucan biosynthetic process"/>
    <property type="evidence" value="ECO:0007669"/>
    <property type="project" value="InterPro"/>
</dbReference>
<feature type="transmembrane region" description="Helical" evidence="12">
    <location>
        <begin position="1676"/>
        <end position="1695"/>
    </location>
</feature>
<evidence type="ECO:0000256" key="1">
    <source>
        <dbReference type="ARBA" id="ARBA00004141"/>
    </source>
</evidence>
<dbReference type="InterPro" id="IPR003440">
    <property type="entry name" value="Glyco_trans_48_dom"/>
</dbReference>
<keyword evidence="6 12" id="KW-0812">Transmembrane</keyword>
<keyword evidence="5" id="KW-0808">Transferase</keyword>
<evidence type="ECO:0000256" key="2">
    <source>
        <dbReference type="ARBA" id="ARBA00009040"/>
    </source>
</evidence>
<sequence>MDDFLYDNFDSDKSPSADHPSNSHSKSAKKKADDGVSSEPKQGNPHFSTPSTVSESQSQSNPNPFVFNPDQMLHNNTQSSEPENKLDFDLYFSYNTDPEQPVSSDDIHAIFRDICEIFGFQKDNCENTFELFMSQLDSKSSRGSAANALVSLHADYIGGEHANYRKWYFCAMLETDSNLLDGIESLKKNKSKQKDMLDVDFYTTKKSELIEYKWRNKMYDLKPTDMVYQVALFLMIWGEANNMRFVPELLCFIFKCAHDYLKKVKSQSLDVKLPQNDYLDRIITPLYEYYRDQQYKLYDGEYIRREKDHHQIIGYDDMNQLFWYYQGIRSLKISQDGKEKLVDVPKEDRYERFGDIIWKKSFYKTYKEKRSWWHLATNFSRIWIIHLNMFWYYSSFNSPTLYTYEYSYLLNNQPTIQLRYSIVALGSTVGCVIQILATLFEFTYVPRKWPGRPSLFKRLFLLIIISIINFAPSVFVLGYIPFNAVSHVGFIVSVVQFIISILTTIWFSFQAPANLFKISFSNKNIYDPMKVFTASFPKLEKSSRVISIILWILVFGAKFLESYFFLTLSLRDPIRNLNIMESRCHGDHFIGGVLCRHQNNFVLGLMFLTDLILFFLDTYLWYIIWNCIISLSLSFSSGISMLSPWRNVFTRLPSRIHSKLLATAKLEVKYDSMFLISQIWNALIISLYREHLLSQDQAQKMIYALVPDETNGGMALRAPTFFLYQDDSGKEITDFFVPNSEAERRISFFAQSLSSSIPEPIPVEAMPQFTVFIPHYSEKILLELKEIIRQDPSSKMSLLEYLKVMFPHEWRNFVADTKIMAMSQTLKDSQNEGNDSGYLTPKTEKEFVDNKINDLPLYCIGYKSSAPEYIMRTRIWASLKTQTLYRTVSGFMNYTKAIKLLHKVENPEMENYFNSPSTFENYLNLLADRKFKMLVSMQKLQDFDEKEMSNVKTMINTYPSLLIASLQKEHDPETEQTKYFSVMYTVEEKVDDKDPRIKANELKQKFRIQLSGNPILGDGKSDNQNMSIIYYRGEFIQVIDANQDNYLEECLKIRSLLSEFENLDDVSEYPYIPSEHYKNKSPVAIIGAREYIFSENSGVLGDVAASKEQTFGTMFARTLSEIGGKLHYGHPDFLNAIFMCTRGGISKAQKGLHLNEDIYAGMNAICRGGKIKHCDYYQCGKGRDLGFSSILNFTTKIGGGMGEQLLSREYYYIGTQMSLDRFLSFYYAHPGFHINNLFIMFSLEVFMLTVINLGALNHELISCIYDKDVPITDLQIPVGCQNLQPVLDWVSRYVLSIFICFFISFVPLVLHELSERGIWKAGNRLFMHFVSLSPIFEVFVCQIYTDSLKKDIIFGGARYISTGRGFSITRVSFTKLYSAYAPTSIYAGSRLFLLLLFATISMWQPSVLWFWITLFSLTLSPFIFNPHQFSWTDFFLDYREFIRWLSRGNSKWHLNSWITYTRLTRSRFTGFKRAKLKNGENEKILEHNAKAPFMNAFMAEVLAPFIQAFFIVVAYLFMNSQSGVEDPEDVNLLIRLVIVTICPIVLNTLVLIIVFPLSLFAGPVLSLCCTKIPSVLAAISHLFAVFIHIISFEMIWVLEGFNFSRTLILFTSSIFLQRCLIQACKLFFLSREMKEDRSNRAWWSGKWFELGKYAFTQPLREFIVKISEMSLFSGDFFIGHGILISLTPILFVPYIDHWHSCMIMWISPMNRLRGPIYTVSKEKKRKVEAGKYAILYFTIIFFFAAILIAPLVVSKHFEDVVNSMLPEESFGLIQPNHQDNNDTGSRAPHTIMQTKPAEKEFTTFWM</sequence>
<keyword evidence="7 12" id="KW-1133">Transmembrane helix</keyword>
<protein>
    <recommendedName>
        <fullName evidence="3">1,3-beta-glucan synthase</fullName>
        <ecNumber evidence="3">2.4.1.34</ecNumber>
    </recommendedName>
    <alternativeName>
        <fullName evidence="9">1,3-beta-D-glucan-UDP glucosyltransferase</fullName>
    </alternativeName>
</protein>
<gene>
    <name evidence="14" type="ORF">PMKS-002325</name>
</gene>
<dbReference type="OrthoDB" id="1880850at2759"/>
<evidence type="ECO:0000256" key="5">
    <source>
        <dbReference type="ARBA" id="ARBA00022679"/>
    </source>
</evidence>
<feature type="transmembrane region" description="Helical" evidence="12">
    <location>
        <begin position="459"/>
        <end position="482"/>
    </location>
</feature>
<feature type="transmembrane region" description="Helical" evidence="12">
    <location>
        <begin position="1237"/>
        <end position="1256"/>
    </location>
</feature>
<dbReference type="Pfam" id="PF23605">
    <property type="entry name" value="FKS1_dom2"/>
    <property type="match status" value="1"/>
</dbReference>
<dbReference type="GO" id="GO:0003843">
    <property type="term" value="F:1,3-beta-D-glucan synthase activity"/>
    <property type="evidence" value="ECO:0007669"/>
    <property type="project" value="UniProtKB-EC"/>
</dbReference>
<feature type="transmembrane region" description="Helical" evidence="12">
    <location>
        <begin position="418"/>
        <end position="439"/>
    </location>
</feature>
<comment type="catalytic activity">
    <reaction evidence="10">
        <text>[(1-&gt;3)-beta-D-glucosyl](n) + UDP-alpha-D-glucose = [(1-&gt;3)-beta-D-glucosyl](n+1) + UDP + H(+)</text>
        <dbReference type="Rhea" id="RHEA:21476"/>
        <dbReference type="Rhea" id="RHEA-COMP:11146"/>
        <dbReference type="Rhea" id="RHEA-COMP:14303"/>
        <dbReference type="ChEBI" id="CHEBI:15378"/>
        <dbReference type="ChEBI" id="CHEBI:37671"/>
        <dbReference type="ChEBI" id="CHEBI:58223"/>
        <dbReference type="ChEBI" id="CHEBI:58885"/>
        <dbReference type="EC" id="2.4.1.34"/>
    </reaction>
</comment>
<dbReference type="PANTHER" id="PTHR12741:SF15">
    <property type="entry name" value="1,3-BETA-GLUCAN SYNTHASE COMPONENT FKS3"/>
    <property type="match status" value="1"/>
</dbReference>
<feature type="region of interest" description="Disordered" evidence="11">
    <location>
        <begin position="1"/>
        <end position="82"/>
    </location>
</feature>
<organism evidence="14 15">
    <name type="scientific">Pichia membranifaciens</name>
    <dbReference type="NCBI Taxonomy" id="4926"/>
    <lineage>
        <taxon>Eukaryota</taxon>
        <taxon>Fungi</taxon>
        <taxon>Dikarya</taxon>
        <taxon>Ascomycota</taxon>
        <taxon>Saccharomycotina</taxon>
        <taxon>Pichiomycetes</taxon>
        <taxon>Pichiales</taxon>
        <taxon>Pichiaceae</taxon>
        <taxon>Pichia</taxon>
    </lineage>
</organism>
<dbReference type="GO" id="GO:0000148">
    <property type="term" value="C:1,3-beta-D-glucan synthase complex"/>
    <property type="evidence" value="ECO:0007669"/>
    <property type="project" value="InterPro"/>
</dbReference>
<comment type="subcellular location">
    <subcellularLocation>
        <location evidence="1">Membrane</location>
        <topology evidence="1">Multi-pass membrane protein</topology>
    </subcellularLocation>
</comment>
<reference evidence="14 15" key="1">
    <citation type="submission" date="2016-08" db="EMBL/GenBank/DDBJ databases">
        <title>Whole genome shotgun sequence of Pichia membranifaciens KS47-1.</title>
        <authorList>
            <person name="Konishi M."/>
            <person name="Ishida M."/>
            <person name="Arakawa T."/>
            <person name="Kato Y."/>
            <person name="Horiuchi J."/>
        </authorList>
    </citation>
    <scope>NUCLEOTIDE SEQUENCE [LARGE SCALE GENOMIC DNA]</scope>
    <source>
        <strain evidence="14 15">KS47-1</strain>
    </source>
</reference>
<dbReference type="InterPro" id="IPR026899">
    <property type="entry name" value="FKS1-like_dom1"/>
</dbReference>
<feature type="transmembrane region" description="Helical" evidence="12">
    <location>
        <begin position="1575"/>
        <end position="1595"/>
    </location>
</feature>
<evidence type="ECO:0000256" key="4">
    <source>
        <dbReference type="ARBA" id="ARBA00022676"/>
    </source>
</evidence>
<feature type="compositionally biased region" description="Polar residues" evidence="11">
    <location>
        <begin position="39"/>
        <end position="63"/>
    </location>
</feature>
<evidence type="ECO:0000256" key="10">
    <source>
        <dbReference type="ARBA" id="ARBA00047777"/>
    </source>
</evidence>
<evidence type="ECO:0000256" key="6">
    <source>
        <dbReference type="ARBA" id="ARBA00022692"/>
    </source>
</evidence>
<dbReference type="Pfam" id="PF14288">
    <property type="entry name" value="FKS1_dom1"/>
    <property type="match status" value="1"/>
</dbReference>
<keyword evidence="15" id="KW-1185">Reference proteome</keyword>
<feature type="transmembrane region" description="Helical" evidence="12">
    <location>
        <begin position="488"/>
        <end position="509"/>
    </location>
</feature>
<feature type="transmembrane region" description="Helical" evidence="12">
    <location>
        <begin position="1733"/>
        <end position="1753"/>
    </location>
</feature>
<comment type="caution">
    <text evidence="14">The sequence shown here is derived from an EMBL/GenBank/DDBJ whole genome shotgun (WGS) entry which is preliminary data.</text>
</comment>